<dbReference type="PROSITE" id="PS50966">
    <property type="entry name" value="ZF_SWIM"/>
    <property type="match status" value="1"/>
</dbReference>
<proteinExistence type="predicted"/>
<evidence type="ECO:0000259" key="2">
    <source>
        <dbReference type="PROSITE" id="PS50966"/>
    </source>
</evidence>
<keyword evidence="1" id="KW-0862">Zinc</keyword>
<feature type="non-terminal residue" evidence="3">
    <location>
        <position position="1"/>
    </location>
</feature>
<dbReference type="AlphaFoldDB" id="A0A6S6TPA0"/>
<reference evidence="3" key="1">
    <citation type="submission" date="2020-01" db="EMBL/GenBank/DDBJ databases">
        <authorList>
            <person name="Meier V. D."/>
            <person name="Meier V D."/>
        </authorList>
    </citation>
    <scope>NUCLEOTIDE SEQUENCE</scope>
    <source>
        <strain evidence="3">HLG_WM_MAG_05</strain>
    </source>
</reference>
<dbReference type="EMBL" id="CACVAU010000063">
    <property type="protein sequence ID" value="CAA6821204.1"/>
    <property type="molecule type" value="Genomic_DNA"/>
</dbReference>
<evidence type="ECO:0000256" key="1">
    <source>
        <dbReference type="PROSITE-ProRule" id="PRU00325"/>
    </source>
</evidence>
<keyword evidence="1" id="KW-0479">Metal-binding</keyword>
<gene>
    <name evidence="3" type="ORF">HELGO_WM5475</name>
</gene>
<sequence length="184" mass="20809">SGWSANDWSASANFDLMSPRAEVDSMTSKKVFDALTRNHVESSQSLATRLGLDKPIIESALGIYAQQGRVLYDMNKETYRVRELSGDPLPMDKLQFTNEREEKASNFVLANLVTMGKVYQQEESIQIKGSVLDNAKTYSTMLVIDNEMKLKDASCTCWYFGQNKLHKGPCEHILATRIMWSRGK</sequence>
<organism evidence="3">
    <name type="scientific">uncultured Sulfurovum sp</name>
    <dbReference type="NCBI Taxonomy" id="269237"/>
    <lineage>
        <taxon>Bacteria</taxon>
        <taxon>Pseudomonadati</taxon>
        <taxon>Campylobacterota</taxon>
        <taxon>Epsilonproteobacteria</taxon>
        <taxon>Campylobacterales</taxon>
        <taxon>Sulfurovaceae</taxon>
        <taxon>Sulfurovum</taxon>
        <taxon>environmental samples</taxon>
    </lineage>
</organism>
<feature type="domain" description="SWIM-type" evidence="2">
    <location>
        <begin position="138"/>
        <end position="181"/>
    </location>
</feature>
<protein>
    <recommendedName>
        <fullName evidence="2">SWIM-type domain-containing protein</fullName>
    </recommendedName>
</protein>
<dbReference type="GO" id="GO:0008270">
    <property type="term" value="F:zinc ion binding"/>
    <property type="evidence" value="ECO:0007669"/>
    <property type="project" value="UniProtKB-KW"/>
</dbReference>
<dbReference type="InterPro" id="IPR007527">
    <property type="entry name" value="Znf_SWIM"/>
</dbReference>
<accession>A0A6S6TPA0</accession>
<keyword evidence="1" id="KW-0863">Zinc-finger</keyword>
<evidence type="ECO:0000313" key="3">
    <source>
        <dbReference type="EMBL" id="CAA6821204.1"/>
    </source>
</evidence>
<name>A0A6S6TPA0_9BACT</name>
<dbReference type="Pfam" id="PF04434">
    <property type="entry name" value="SWIM"/>
    <property type="match status" value="1"/>
</dbReference>